<dbReference type="GO" id="GO:0008233">
    <property type="term" value="F:peptidase activity"/>
    <property type="evidence" value="ECO:0007669"/>
    <property type="project" value="UniProtKB-KW"/>
</dbReference>
<dbReference type="PANTHER" id="PTHR12277:SF81">
    <property type="entry name" value="PROTEIN ABHD13"/>
    <property type="match status" value="1"/>
</dbReference>
<dbReference type="VEuPathDB" id="GiardiaDB:QR46_4437"/>
<dbReference type="EMBL" id="JXTI01000171">
    <property type="protein sequence ID" value="KWX11597.1"/>
    <property type="molecule type" value="Genomic_DNA"/>
</dbReference>
<evidence type="ECO:0000313" key="2">
    <source>
        <dbReference type="EMBL" id="KWX11597.1"/>
    </source>
</evidence>
<organism evidence="2 3">
    <name type="scientific">Giardia duodenalis assemblage B</name>
    <dbReference type="NCBI Taxonomy" id="1394984"/>
    <lineage>
        <taxon>Eukaryota</taxon>
        <taxon>Metamonada</taxon>
        <taxon>Diplomonadida</taxon>
        <taxon>Hexamitidae</taxon>
        <taxon>Giardiinae</taxon>
        <taxon>Giardia</taxon>
    </lineage>
</organism>
<evidence type="ECO:0000313" key="3">
    <source>
        <dbReference type="Proteomes" id="UP000070089"/>
    </source>
</evidence>
<reference evidence="2 3" key="1">
    <citation type="journal article" date="2015" name="Mol. Biochem. Parasitol.">
        <title>Identification of polymorphic genes for use in assemblage B genotyping assays through comparative genomics of multiple assemblage B Giardia duodenalis isolates.</title>
        <authorList>
            <person name="Wielinga C."/>
            <person name="Thompson R.C."/>
            <person name="Monis P."/>
            <person name="Ryan U."/>
        </authorList>
    </citation>
    <scope>NUCLEOTIDE SEQUENCE [LARGE SCALE GENOMIC DNA]</scope>
    <source>
        <strain evidence="2 3">BAH15c1</strain>
    </source>
</reference>
<dbReference type="InterPro" id="IPR029058">
    <property type="entry name" value="AB_hydrolase_fold"/>
</dbReference>
<dbReference type="Gene3D" id="3.40.50.1820">
    <property type="entry name" value="alpha/beta hydrolase"/>
    <property type="match status" value="1"/>
</dbReference>
<dbReference type="PANTHER" id="PTHR12277">
    <property type="entry name" value="ALPHA/BETA HYDROLASE DOMAIN-CONTAINING PROTEIN"/>
    <property type="match status" value="1"/>
</dbReference>
<dbReference type="AlphaFoldDB" id="A0A132NND7"/>
<feature type="domain" description="Serine aminopeptidase S33" evidence="1">
    <location>
        <begin position="82"/>
        <end position="175"/>
    </location>
</feature>
<comment type="caution">
    <text evidence="2">The sequence shown here is derived from an EMBL/GenBank/DDBJ whole genome shotgun (WGS) entry which is preliminary data.</text>
</comment>
<accession>A0A132NND7</accession>
<dbReference type="Pfam" id="PF12146">
    <property type="entry name" value="Hydrolase_4"/>
    <property type="match status" value="1"/>
</dbReference>
<keyword evidence="2" id="KW-0378">Hydrolase</keyword>
<dbReference type="InterPro" id="IPR022742">
    <property type="entry name" value="Hydrolase_4"/>
</dbReference>
<protein>
    <submittedName>
        <fullName evidence="2">Cgi67 serine protease-like protein</fullName>
    </submittedName>
</protein>
<keyword evidence="2" id="KW-0645">Protease</keyword>
<sequence length="337" mass="37982">MGCIVDKIAYPSKYLPRQSVAKNDKRYIWIPVTSKISICAMICHPSQSNVLESLPREMVCSIMTIRKMLFGTEELTPHTTNANRLIIYSHGNAETMVQNLTYGFMLADLACMPVLLYDYEGYGPSEGKSGEKTARRDVEAVYRYVRKAYPNHKVILMGRSIGSVTTVHLANVYANKGAYQEDRKSGVLAGIILQSGVASALQTLRERKLNIACDCLRNYDKVSNWSFPCLIIHGTCDDIVPVHNAIIMARNIIKRNHPSYLKSFEAFVKKTRPLYMMDDHCMIRADNFSLLLIAGGDHNGYDMDTYELTYNVILQFLIGDGTIENSIAQVQEMLLQV</sequence>
<name>A0A132NND7_GIAIN</name>
<dbReference type="Proteomes" id="UP000070089">
    <property type="component" value="Unassembled WGS sequence"/>
</dbReference>
<proteinExistence type="predicted"/>
<evidence type="ECO:0000259" key="1">
    <source>
        <dbReference type="Pfam" id="PF12146"/>
    </source>
</evidence>
<dbReference type="OrthoDB" id="446723at2759"/>
<dbReference type="SUPFAM" id="SSF53474">
    <property type="entry name" value="alpha/beta-Hydrolases"/>
    <property type="match status" value="1"/>
</dbReference>
<dbReference type="GO" id="GO:0006508">
    <property type="term" value="P:proteolysis"/>
    <property type="evidence" value="ECO:0007669"/>
    <property type="project" value="UniProtKB-KW"/>
</dbReference>
<gene>
    <name evidence="2" type="ORF">QR46_4437</name>
</gene>